<feature type="binding site" evidence="6">
    <location>
        <position position="211"/>
    </location>
    <ligand>
        <name>a divalent metal cation</name>
        <dbReference type="ChEBI" id="CHEBI:60240"/>
    </ligand>
</feature>
<organism evidence="9 10">
    <name type="scientific">Ilumatobacter fluminis</name>
    <dbReference type="NCBI Taxonomy" id="467091"/>
    <lineage>
        <taxon>Bacteria</taxon>
        <taxon>Bacillati</taxon>
        <taxon>Actinomycetota</taxon>
        <taxon>Acidimicrobiia</taxon>
        <taxon>Acidimicrobiales</taxon>
        <taxon>Ilumatobacteraceae</taxon>
        <taxon>Ilumatobacter</taxon>
    </lineage>
</organism>
<dbReference type="SUPFAM" id="SSF55021">
    <property type="entry name" value="ACT-like"/>
    <property type="match status" value="1"/>
</dbReference>
<dbReference type="RefSeq" id="WP_133867191.1">
    <property type="nucleotide sequence ID" value="NZ_SOAU01000001.1"/>
</dbReference>
<keyword evidence="6" id="KW-0479">Metal-binding</keyword>
<name>A0A4R7HUR1_9ACTN</name>
<dbReference type="EMBL" id="SOAU01000001">
    <property type="protein sequence ID" value="TDT14662.1"/>
    <property type="molecule type" value="Genomic_DNA"/>
</dbReference>
<feature type="active site" description="Proton donor" evidence="4">
    <location>
        <position position="114"/>
    </location>
</feature>
<evidence type="ECO:0000313" key="10">
    <source>
        <dbReference type="Proteomes" id="UP000294558"/>
    </source>
</evidence>
<evidence type="ECO:0000256" key="6">
    <source>
        <dbReference type="PIRSR" id="PIRSR000106-3"/>
    </source>
</evidence>
<gene>
    <name evidence="9" type="ORF">BDK89_0217</name>
</gene>
<protein>
    <submittedName>
        <fullName evidence="9">Malate dehydrogenase (Oxaloacetate-decarboxylating)</fullName>
    </submittedName>
</protein>
<feature type="domain" description="Malic enzyme N-terminal" evidence="8">
    <location>
        <begin position="93"/>
        <end position="226"/>
    </location>
</feature>
<dbReference type="SMART" id="SM01274">
    <property type="entry name" value="malic"/>
    <property type="match status" value="1"/>
</dbReference>
<dbReference type="InterPro" id="IPR045213">
    <property type="entry name" value="Malic_NAD-bd_bact_type"/>
</dbReference>
<feature type="active site" description="Proton acceptor" evidence="4">
    <location>
        <position position="169"/>
    </location>
</feature>
<comment type="caution">
    <text evidence="9">The sequence shown here is derived from an EMBL/GenBank/DDBJ whole genome shotgun (WGS) entry which is preliminary data.</text>
</comment>
<dbReference type="Pfam" id="PF13291">
    <property type="entry name" value="ACT_4"/>
    <property type="match status" value="1"/>
</dbReference>
<dbReference type="CDD" id="cd05311">
    <property type="entry name" value="NAD_bind_2_malic_enz"/>
    <property type="match status" value="1"/>
</dbReference>
<dbReference type="PIRSF" id="PIRSF000106">
    <property type="entry name" value="ME"/>
    <property type="match status" value="1"/>
</dbReference>
<dbReference type="InterPro" id="IPR046346">
    <property type="entry name" value="Aminoacid_DH-like_N_sf"/>
</dbReference>
<dbReference type="InterPro" id="IPR001891">
    <property type="entry name" value="Malic_OxRdtase"/>
</dbReference>
<feature type="domain" description="Malic enzyme NAD-binding" evidence="7">
    <location>
        <begin position="238"/>
        <end position="460"/>
    </location>
</feature>
<dbReference type="Gene3D" id="3.40.50.10380">
    <property type="entry name" value="Malic enzyme, N-terminal domain"/>
    <property type="match status" value="1"/>
</dbReference>
<dbReference type="GO" id="GO:0046872">
    <property type="term" value="F:metal ion binding"/>
    <property type="evidence" value="ECO:0007669"/>
    <property type="project" value="UniProtKB-KW"/>
</dbReference>
<feature type="binding site" evidence="5">
    <location>
        <position position="363"/>
    </location>
    <ligand>
        <name>(S)-malate</name>
        <dbReference type="ChEBI" id="CHEBI:15589"/>
    </ligand>
</feature>
<dbReference type="InterPro" id="IPR002912">
    <property type="entry name" value="ACT_dom"/>
</dbReference>
<dbReference type="AlphaFoldDB" id="A0A4R7HUR1"/>
<keyword evidence="2" id="KW-0560">Oxidoreductase</keyword>
<dbReference type="InterPro" id="IPR012302">
    <property type="entry name" value="Malic_NAD-bd"/>
</dbReference>
<dbReference type="PANTHER" id="PTHR43237">
    <property type="entry name" value="NADP-DEPENDENT MALIC ENZYME"/>
    <property type="match status" value="1"/>
</dbReference>
<dbReference type="Pfam" id="PF03949">
    <property type="entry name" value="Malic_M"/>
    <property type="match status" value="2"/>
</dbReference>
<dbReference type="GO" id="GO:0016616">
    <property type="term" value="F:oxidoreductase activity, acting on the CH-OH group of donors, NAD or NADP as acceptor"/>
    <property type="evidence" value="ECO:0007669"/>
    <property type="project" value="InterPro"/>
</dbReference>
<dbReference type="InterPro" id="IPR037062">
    <property type="entry name" value="Malic_N_dom_sf"/>
</dbReference>
<dbReference type="FunFam" id="3.40.50.720:FF:000095">
    <property type="entry name" value="NADP-dependent malic enzyme"/>
    <property type="match status" value="1"/>
</dbReference>
<feature type="binding site" evidence="6">
    <location>
        <position position="237"/>
    </location>
    <ligand>
        <name>a divalent metal cation</name>
        <dbReference type="ChEBI" id="CHEBI:60240"/>
    </ligand>
</feature>
<dbReference type="InterPro" id="IPR036291">
    <property type="entry name" value="NAD(P)-bd_dom_sf"/>
</dbReference>
<comment type="similarity">
    <text evidence="1">Belongs to the malic enzymes family.</text>
</comment>
<feature type="binding site" evidence="6">
    <location>
        <position position="212"/>
    </location>
    <ligand>
        <name>a divalent metal cation</name>
        <dbReference type="ChEBI" id="CHEBI:60240"/>
    </ligand>
</feature>
<dbReference type="Pfam" id="PF00390">
    <property type="entry name" value="malic"/>
    <property type="match status" value="1"/>
</dbReference>
<evidence type="ECO:0000256" key="5">
    <source>
        <dbReference type="PIRSR" id="PIRSR000106-2"/>
    </source>
</evidence>
<evidence type="ECO:0000256" key="2">
    <source>
        <dbReference type="ARBA" id="ARBA00023002"/>
    </source>
</evidence>
<dbReference type="GO" id="GO:0004470">
    <property type="term" value="F:malic enzyme activity"/>
    <property type="evidence" value="ECO:0007669"/>
    <property type="project" value="InterPro"/>
</dbReference>
<dbReference type="PANTHER" id="PTHR43237:SF4">
    <property type="entry name" value="NADP-DEPENDENT MALIC ENZYME"/>
    <property type="match status" value="1"/>
</dbReference>
<feature type="binding site" evidence="5">
    <location>
        <position position="392"/>
    </location>
    <ligand>
        <name>(S)-malate</name>
        <dbReference type="ChEBI" id="CHEBI:15589"/>
    </ligand>
</feature>
<dbReference type="SUPFAM" id="SSF51735">
    <property type="entry name" value="NAD(P)-binding Rossmann-fold domains"/>
    <property type="match status" value="1"/>
</dbReference>
<sequence>MSRPPATQYSIHLQVTLENIPGVLGRLATEIGAAGGNIFAVDAFVAKGATLDRDMVVNCSSVEHQHEVVAAVENTPGVTLRAWWDRTFRKHEGGKIEVLSLYPVGDQDDLSMMYTPGVARVCNAIAADETLADEYTIRKNTVAIVSDGTAVLGLGDIGPKGAMPVMEGKALLFKEFGQVDAFPICLDVSTPEEIIETVVRLAPTFGGINLEDIAAPGAFQVEEALKERLDIPVFHDDQHGTAVVTLAALWNALRITGKKMEDLSIVISGVGAAGVAIGKILMGAGATNIVGVDSRGAVYDGRDGLNEWKQWFAENTNTDRKQGALSDVMAGVDVFIGVSAPDVLTQDDIKAMNDDPIVFAMANPDPEIRPELAEGLVRVMGTGRSDYPNQINNVLAFPGIFRGALDARAKSITENMKLAAAKAIAESISDEDLNEQFIMPPVFDKSVSQRVAEAVCEAAIADGVTRA</sequence>
<comment type="cofactor">
    <cofactor evidence="6">
        <name>Mg(2+)</name>
        <dbReference type="ChEBI" id="CHEBI:18420"/>
    </cofactor>
    <cofactor evidence="6">
        <name>Mn(2+)</name>
        <dbReference type="ChEBI" id="CHEBI:29035"/>
    </cofactor>
    <text evidence="6">Divalent metal cations. Prefers magnesium or manganese.</text>
</comment>
<dbReference type="OrthoDB" id="9805787at2"/>
<dbReference type="InterPro" id="IPR051674">
    <property type="entry name" value="Malate_Decarboxylase"/>
</dbReference>
<accession>A0A4R7HUR1</accession>
<reference evidence="9 10" key="1">
    <citation type="submission" date="2019-03" db="EMBL/GenBank/DDBJ databases">
        <title>Sequencing the genomes of 1000 actinobacteria strains.</title>
        <authorList>
            <person name="Klenk H.-P."/>
        </authorList>
    </citation>
    <scope>NUCLEOTIDE SEQUENCE [LARGE SCALE GENOMIC DNA]</scope>
    <source>
        <strain evidence="9 10">DSM 18936</strain>
    </source>
</reference>
<dbReference type="InterPro" id="IPR045865">
    <property type="entry name" value="ACT-like_dom_sf"/>
</dbReference>
<evidence type="ECO:0000256" key="1">
    <source>
        <dbReference type="ARBA" id="ARBA00008785"/>
    </source>
</evidence>
<comment type="pathway">
    <text evidence="3">Amino-acid biosynthesis.</text>
</comment>
<dbReference type="SUPFAM" id="SSF53223">
    <property type="entry name" value="Aminoacid dehydrogenase-like, N-terminal domain"/>
    <property type="match status" value="1"/>
</dbReference>
<evidence type="ECO:0000256" key="4">
    <source>
        <dbReference type="PIRSR" id="PIRSR000106-1"/>
    </source>
</evidence>
<dbReference type="InterPro" id="IPR012301">
    <property type="entry name" value="Malic_N_dom"/>
</dbReference>
<proteinExistence type="inferred from homology"/>
<dbReference type="GO" id="GO:0051287">
    <property type="term" value="F:NAD binding"/>
    <property type="evidence" value="ECO:0007669"/>
    <property type="project" value="InterPro"/>
</dbReference>
<evidence type="ECO:0000259" key="8">
    <source>
        <dbReference type="SMART" id="SM01274"/>
    </source>
</evidence>
<evidence type="ECO:0000256" key="3">
    <source>
        <dbReference type="ARBA" id="ARBA00029440"/>
    </source>
</evidence>
<evidence type="ECO:0000259" key="7">
    <source>
        <dbReference type="SMART" id="SM00919"/>
    </source>
</evidence>
<keyword evidence="10" id="KW-1185">Reference proteome</keyword>
<dbReference type="Gene3D" id="3.40.50.720">
    <property type="entry name" value="NAD(P)-binding Rossmann-like Domain"/>
    <property type="match status" value="1"/>
</dbReference>
<evidence type="ECO:0000313" key="9">
    <source>
        <dbReference type="EMBL" id="TDT14662.1"/>
    </source>
</evidence>
<dbReference type="SMART" id="SM00919">
    <property type="entry name" value="Malic_M"/>
    <property type="match status" value="1"/>
</dbReference>
<dbReference type="Proteomes" id="UP000294558">
    <property type="component" value="Unassembled WGS sequence"/>
</dbReference>